<dbReference type="EMBL" id="JBCNJP010000021">
    <property type="protein sequence ID" value="KAK9059061.1"/>
    <property type="molecule type" value="Genomic_DNA"/>
</dbReference>
<proteinExistence type="predicted"/>
<dbReference type="InterPro" id="IPR008480">
    <property type="entry name" value="DUF761_pln"/>
</dbReference>
<dbReference type="Pfam" id="PF05553">
    <property type="entry name" value="DUF761"/>
    <property type="match status" value="1"/>
</dbReference>
<accession>A0AAP0CN62</accession>
<reference evidence="1 2" key="1">
    <citation type="submission" date="2024-04" db="EMBL/GenBank/DDBJ databases">
        <title>The reference genome of an endangered Asteraceae, Deinandra increscens subsp. villosa, native to the Central Coast of California.</title>
        <authorList>
            <person name="Guilliams M."/>
            <person name="Hasenstab-Lehman K."/>
            <person name="Meyer R."/>
            <person name="Mcevoy S."/>
        </authorList>
    </citation>
    <scope>NUCLEOTIDE SEQUENCE [LARGE SCALE GENOMIC DNA]</scope>
    <source>
        <tissue evidence="1">Leaf</tissue>
    </source>
</reference>
<protein>
    <submittedName>
        <fullName evidence="1">Uncharacterized protein</fullName>
    </submittedName>
</protein>
<dbReference type="AlphaFoldDB" id="A0AAP0CN62"/>
<organism evidence="1 2">
    <name type="scientific">Deinandra increscens subsp. villosa</name>
    <dbReference type="NCBI Taxonomy" id="3103831"/>
    <lineage>
        <taxon>Eukaryota</taxon>
        <taxon>Viridiplantae</taxon>
        <taxon>Streptophyta</taxon>
        <taxon>Embryophyta</taxon>
        <taxon>Tracheophyta</taxon>
        <taxon>Spermatophyta</taxon>
        <taxon>Magnoliopsida</taxon>
        <taxon>eudicotyledons</taxon>
        <taxon>Gunneridae</taxon>
        <taxon>Pentapetalae</taxon>
        <taxon>asterids</taxon>
        <taxon>campanulids</taxon>
        <taxon>Asterales</taxon>
        <taxon>Asteraceae</taxon>
        <taxon>Asteroideae</taxon>
        <taxon>Heliantheae alliance</taxon>
        <taxon>Madieae</taxon>
        <taxon>Madiinae</taxon>
        <taxon>Deinandra</taxon>
    </lineage>
</organism>
<name>A0AAP0CN62_9ASTR</name>
<gene>
    <name evidence="1" type="ORF">SSX86_021680</name>
</gene>
<dbReference type="Proteomes" id="UP001408789">
    <property type="component" value="Unassembled WGS sequence"/>
</dbReference>
<evidence type="ECO:0000313" key="1">
    <source>
        <dbReference type="EMBL" id="KAK9059061.1"/>
    </source>
</evidence>
<dbReference type="PANTHER" id="PTHR33098">
    <property type="entry name" value="COTTON FIBER (DUF761)"/>
    <property type="match status" value="1"/>
</dbReference>
<dbReference type="PANTHER" id="PTHR33098:SF3">
    <property type="entry name" value="COTTON FIBER PROTEIN"/>
    <property type="match status" value="1"/>
</dbReference>
<sequence length="189" mass="21893">MSFKLKSIKKFIHAHKACRSFTEIIRSKLHIISVRQTIRRVASFFVLSHQKLRLRLIKKRSTPDEYYYLLQEGSPAIYFSPRYVKKSGQPSGETRFSTCKDKEPEVGSTSVINTSGGNLNKSVATKHDSLLRERKKDGNKNKTGVRLRTRDVRGVDERAEDFISKVREDMKLQREQSIVEFQEMLARSV</sequence>
<keyword evidence="2" id="KW-1185">Reference proteome</keyword>
<comment type="caution">
    <text evidence="1">The sequence shown here is derived from an EMBL/GenBank/DDBJ whole genome shotgun (WGS) entry which is preliminary data.</text>
</comment>
<evidence type="ECO:0000313" key="2">
    <source>
        <dbReference type="Proteomes" id="UP001408789"/>
    </source>
</evidence>